<name>A0ABD2BZ95_VESMC</name>
<organism evidence="2 3">
    <name type="scientific">Vespula maculifrons</name>
    <name type="common">Eastern yellow jacket</name>
    <name type="synonym">Wasp</name>
    <dbReference type="NCBI Taxonomy" id="7453"/>
    <lineage>
        <taxon>Eukaryota</taxon>
        <taxon>Metazoa</taxon>
        <taxon>Ecdysozoa</taxon>
        <taxon>Arthropoda</taxon>
        <taxon>Hexapoda</taxon>
        <taxon>Insecta</taxon>
        <taxon>Pterygota</taxon>
        <taxon>Neoptera</taxon>
        <taxon>Endopterygota</taxon>
        <taxon>Hymenoptera</taxon>
        <taxon>Apocrita</taxon>
        <taxon>Aculeata</taxon>
        <taxon>Vespoidea</taxon>
        <taxon>Vespidae</taxon>
        <taxon>Vespinae</taxon>
        <taxon>Vespula</taxon>
    </lineage>
</organism>
<sequence>MNYQCRRQEKKTQKKETNRSSRYNCVTLCRDNRKKKKLSSNRIFDVAFQFLDLYIAKQADRPGITISSFFEKSKNILYKHHEVAFNKFTLNRFNIDSVTLNSELQVTNYYISLLIFKLSYKSKEVIQSLRDMLYANYLSVFLEVLRIIQRRKHIKSKNSKLFFALISKIYIYVLHCSPYLIKKKEVSTQSELNYFRNLSVSVTSNTMLLINSNFKLTELIEIENDFKHMN</sequence>
<keyword evidence="1" id="KW-0472">Membrane</keyword>
<evidence type="ECO:0000313" key="2">
    <source>
        <dbReference type="EMBL" id="KAL2738096.1"/>
    </source>
</evidence>
<gene>
    <name evidence="2" type="ORF">V1477_011455</name>
</gene>
<evidence type="ECO:0000313" key="3">
    <source>
        <dbReference type="Proteomes" id="UP001607303"/>
    </source>
</evidence>
<keyword evidence="1" id="KW-1133">Transmembrane helix</keyword>
<dbReference type="Proteomes" id="UP001607303">
    <property type="component" value="Unassembled WGS sequence"/>
</dbReference>
<proteinExistence type="predicted"/>
<accession>A0ABD2BZ95</accession>
<protein>
    <submittedName>
        <fullName evidence="2">Uncharacterized protein</fullName>
    </submittedName>
</protein>
<reference evidence="2 3" key="1">
    <citation type="journal article" date="2024" name="Ann. Entomol. Soc. Am.">
        <title>Genomic analyses of the southern and eastern yellowjacket wasps (Hymenoptera: Vespidae) reveal evolutionary signatures of social life.</title>
        <authorList>
            <person name="Catto M.A."/>
            <person name="Caine P.B."/>
            <person name="Orr S.E."/>
            <person name="Hunt B.G."/>
            <person name="Goodisman M.A.D."/>
        </authorList>
    </citation>
    <scope>NUCLEOTIDE SEQUENCE [LARGE SCALE GENOMIC DNA]</scope>
    <source>
        <strain evidence="2">232</strain>
        <tissue evidence="2">Head and thorax</tissue>
    </source>
</reference>
<dbReference type="AlphaFoldDB" id="A0ABD2BZ95"/>
<feature type="transmembrane region" description="Helical" evidence="1">
    <location>
        <begin position="161"/>
        <end position="181"/>
    </location>
</feature>
<keyword evidence="3" id="KW-1185">Reference proteome</keyword>
<keyword evidence="1" id="KW-0812">Transmembrane</keyword>
<evidence type="ECO:0000256" key="1">
    <source>
        <dbReference type="SAM" id="Phobius"/>
    </source>
</evidence>
<comment type="caution">
    <text evidence="2">The sequence shown here is derived from an EMBL/GenBank/DDBJ whole genome shotgun (WGS) entry which is preliminary data.</text>
</comment>
<dbReference type="EMBL" id="JAYRBN010000063">
    <property type="protein sequence ID" value="KAL2738096.1"/>
    <property type="molecule type" value="Genomic_DNA"/>
</dbReference>